<dbReference type="Pfam" id="PF00270">
    <property type="entry name" value="DEAD"/>
    <property type="match status" value="1"/>
</dbReference>
<evidence type="ECO:0000256" key="7">
    <source>
        <dbReference type="ARBA" id="ARBA00023204"/>
    </source>
</evidence>
<dbReference type="SMART" id="SM00490">
    <property type="entry name" value="HELICc"/>
    <property type="match status" value="1"/>
</dbReference>
<organism evidence="11 12">
    <name type="scientific">Candidatus Falkowbacteria bacterium RIFCSPLOWO2_12_FULL_45_13</name>
    <dbReference type="NCBI Taxonomy" id="1797991"/>
    <lineage>
        <taxon>Bacteria</taxon>
        <taxon>Candidatus Falkowiibacteriota</taxon>
    </lineage>
</organism>
<dbReference type="GO" id="GO:0006281">
    <property type="term" value="P:DNA repair"/>
    <property type="evidence" value="ECO:0007669"/>
    <property type="project" value="UniProtKB-KW"/>
</dbReference>
<dbReference type="Proteomes" id="UP000176915">
    <property type="component" value="Unassembled WGS sequence"/>
</dbReference>
<evidence type="ECO:0000256" key="1">
    <source>
        <dbReference type="ARBA" id="ARBA00022741"/>
    </source>
</evidence>
<dbReference type="InterPro" id="IPR011545">
    <property type="entry name" value="DEAD/DEAH_box_helicase_dom"/>
</dbReference>
<dbReference type="InterPro" id="IPR045562">
    <property type="entry name" value="RecG_dom3_C"/>
</dbReference>
<evidence type="ECO:0000259" key="9">
    <source>
        <dbReference type="PROSITE" id="PS51192"/>
    </source>
</evidence>
<evidence type="ECO:0000259" key="10">
    <source>
        <dbReference type="PROSITE" id="PS51194"/>
    </source>
</evidence>
<keyword evidence="4 11" id="KW-0347">Helicase</keyword>
<dbReference type="InterPro" id="IPR014001">
    <property type="entry name" value="Helicase_ATP-bd"/>
</dbReference>
<keyword evidence="1" id="KW-0547">Nucleotide-binding</keyword>
<dbReference type="SUPFAM" id="SSF50249">
    <property type="entry name" value="Nucleic acid-binding proteins"/>
    <property type="match status" value="1"/>
</dbReference>
<dbReference type="InterPro" id="IPR001650">
    <property type="entry name" value="Helicase_C-like"/>
</dbReference>
<dbReference type="InterPro" id="IPR047112">
    <property type="entry name" value="RecG/Mfd"/>
</dbReference>
<dbReference type="InterPro" id="IPR027417">
    <property type="entry name" value="P-loop_NTPase"/>
</dbReference>
<sequence length="715" mass="80038">MNLETDIANLNRVGASTAKKLKKLGTATVRDLLFYFPFRYDDFSKVTPIARLATGQSANVVGQIDLLQNKRSPRRRINITEALISDGTESLRVIWFNQPFIARILKAGDWVSLAGKVEDDYGGPTMTSPVYEKVTSPNPSFVRRGTSGFYQGGNNAIHTQGLVPNYHLTANLTHKQVRFLIKQVISLANKITDWLPWEVKQNVKLISLGEAIKKIHFPKTDSEIRKARERLAFDELFLIQLQSQLVKKSLALSQGLKIEFHEPETKKFVGSLPFKLTNAQRKAAWEILKDMARGRPMSRLLEGDVGSGKTLVAVSAMLNVALNQKQAVLMVPTEILARQHYDTVCRLLADFGAKIGLVTRSQREISKSQIPNPKQILNSNDQKTKLNSINIMAEADIVIGTHALIQADVKFNNLALAIIDEQHRFGVEQRQRLIEKSGGKLTPHFLSMTATPIPRSLALALYGDLDLSIINEMPQDRKKIITQVVPEKSRAAAYEFIRQQIRQGRQVFVICPLVDSADKSGAKSVEAEYEKLAKIVFPDLAIGKLHGRLKAGEKEKIMREFLDGKIKILVSTSVVEVGVDAPNASVMMIEGADRFGLAQTHQFRGRVGRSRYQSYCFLFTDSQAADTLKRLEALTKNHDGLALAKLDLKFRGPGEVYGTEQKGFLELKIASLFDYALMKQAREQAIRLLEIDPGLNRWPALKARLGEREKKAHLE</sequence>
<gene>
    <name evidence="11" type="ORF">A3H09_03465</name>
</gene>
<dbReference type="Gene3D" id="2.40.50.140">
    <property type="entry name" value="Nucleic acid-binding proteins"/>
    <property type="match status" value="1"/>
</dbReference>
<dbReference type="Pfam" id="PF19833">
    <property type="entry name" value="RecG_dom3_C"/>
    <property type="match status" value="1"/>
</dbReference>
<dbReference type="PROSITE" id="PS00435">
    <property type="entry name" value="PEROXIDASE_1"/>
    <property type="match status" value="1"/>
</dbReference>
<keyword evidence="2" id="KW-0227">DNA damage</keyword>
<dbReference type="InterPro" id="IPR019793">
    <property type="entry name" value="Peroxidases_heam-ligand_BS"/>
</dbReference>
<evidence type="ECO:0000256" key="4">
    <source>
        <dbReference type="ARBA" id="ARBA00022806"/>
    </source>
</evidence>
<dbReference type="GO" id="GO:0003678">
    <property type="term" value="F:DNA helicase activity"/>
    <property type="evidence" value="ECO:0007669"/>
    <property type="project" value="TreeGrafter"/>
</dbReference>
<dbReference type="PROSITE" id="PS51194">
    <property type="entry name" value="HELICASE_CTER"/>
    <property type="match status" value="1"/>
</dbReference>
<evidence type="ECO:0000256" key="8">
    <source>
        <dbReference type="ARBA" id="ARBA00049819"/>
    </source>
</evidence>
<dbReference type="AlphaFoldDB" id="A0A1F5SX95"/>
<name>A0A1F5SX95_9BACT</name>
<accession>A0A1F5SX95</accession>
<dbReference type="Pfam" id="PF00271">
    <property type="entry name" value="Helicase_C"/>
    <property type="match status" value="1"/>
</dbReference>
<dbReference type="NCBIfam" id="NF008168">
    <property type="entry name" value="PRK10917.2-2"/>
    <property type="match status" value="1"/>
</dbReference>
<dbReference type="CDD" id="cd04488">
    <property type="entry name" value="RecG_wedge_OBF"/>
    <property type="match status" value="1"/>
</dbReference>
<evidence type="ECO:0000313" key="12">
    <source>
        <dbReference type="Proteomes" id="UP000176915"/>
    </source>
</evidence>
<keyword evidence="7" id="KW-0234">DNA repair</keyword>
<keyword evidence="3" id="KW-0378">Hydrolase</keyword>
<dbReference type="PANTHER" id="PTHR47964">
    <property type="entry name" value="ATP-DEPENDENT DNA HELICASE HOMOLOG RECG, CHLOROPLASTIC"/>
    <property type="match status" value="1"/>
</dbReference>
<proteinExistence type="predicted"/>
<dbReference type="PANTHER" id="PTHR47964:SF1">
    <property type="entry name" value="ATP-DEPENDENT DNA HELICASE HOMOLOG RECG, CHLOROPLASTIC"/>
    <property type="match status" value="1"/>
</dbReference>
<protein>
    <recommendedName>
        <fullName evidence="8">Probable DNA 3'-5' helicase RecG</fullName>
    </recommendedName>
</protein>
<feature type="domain" description="Helicase C-terminal" evidence="10">
    <location>
        <begin position="496"/>
        <end position="649"/>
    </location>
</feature>
<dbReference type="GO" id="GO:0003677">
    <property type="term" value="F:DNA binding"/>
    <property type="evidence" value="ECO:0007669"/>
    <property type="project" value="UniProtKB-KW"/>
</dbReference>
<dbReference type="SMART" id="SM00487">
    <property type="entry name" value="DEXDc"/>
    <property type="match status" value="1"/>
</dbReference>
<dbReference type="EMBL" id="MFFY01000019">
    <property type="protein sequence ID" value="OGF31320.1"/>
    <property type="molecule type" value="Genomic_DNA"/>
</dbReference>
<dbReference type="NCBIfam" id="NF008165">
    <property type="entry name" value="PRK10917.1-3"/>
    <property type="match status" value="1"/>
</dbReference>
<comment type="caution">
    <text evidence="11">The sequence shown here is derived from an EMBL/GenBank/DDBJ whole genome shotgun (WGS) entry which is preliminary data.</text>
</comment>
<dbReference type="GO" id="GO:0016787">
    <property type="term" value="F:hydrolase activity"/>
    <property type="evidence" value="ECO:0007669"/>
    <property type="project" value="UniProtKB-KW"/>
</dbReference>
<evidence type="ECO:0000256" key="6">
    <source>
        <dbReference type="ARBA" id="ARBA00023125"/>
    </source>
</evidence>
<feature type="domain" description="Helicase ATP-binding" evidence="9">
    <location>
        <begin position="290"/>
        <end position="470"/>
    </location>
</feature>
<evidence type="ECO:0000256" key="5">
    <source>
        <dbReference type="ARBA" id="ARBA00022840"/>
    </source>
</evidence>
<evidence type="ECO:0000313" key="11">
    <source>
        <dbReference type="EMBL" id="OGF31320.1"/>
    </source>
</evidence>
<dbReference type="CDD" id="cd17992">
    <property type="entry name" value="DEXHc_RecG"/>
    <property type="match status" value="1"/>
</dbReference>
<keyword evidence="6" id="KW-0238">DNA-binding</keyword>
<keyword evidence="5" id="KW-0067">ATP-binding</keyword>
<dbReference type="SUPFAM" id="SSF52540">
    <property type="entry name" value="P-loop containing nucleoside triphosphate hydrolases"/>
    <property type="match status" value="2"/>
</dbReference>
<dbReference type="InterPro" id="IPR012340">
    <property type="entry name" value="NA-bd_OB-fold"/>
</dbReference>
<dbReference type="Pfam" id="PF17191">
    <property type="entry name" value="RecG_wedge"/>
    <property type="match status" value="1"/>
</dbReference>
<evidence type="ECO:0000256" key="3">
    <source>
        <dbReference type="ARBA" id="ARBA00022801"/>
    </source>
</evidence>
<reference evidence="11 12" key="1">
    <citation type="journal article" date="2016" name="Nat. Commun.">
        <title>Thousands of microbial genomes shed light on interconnected biogeochemical processes in an aquifer system.</title>
        <authorList>
            <person name="Anantharaman K."/>
            <person name="Brown C.T."/>
            <person name="Hug L.A."/>
            <person name="Sharon I."/>
            <person name="Castelle C.J."/>
            <person name="Probst A.J."/>
            <person name="Thomas B.C."/>
            <person name="Singh A."/>
            <person name="Wilkins M.J."/>
            <person name="Karaoz U."/>
            <person name="Brodie E.L."/>
            <person name="Williams K.H."/>
            <person name="Hubbard S.S."/>
            <person name="Banfield J.F."/>
        </authorList>
    </citation>
    <scope>NUCLEOTIDE SEQUENCE [LARGE SCALE GENOMIC DNA]</scope>
</reference>
<evidence type="ECO:0000256" key="2">
    <source>
        <dbReference type="ARBA" id="ARBA00022763"/>
    </source>
</evidence>
<dbReference type="Gene3D" id="3.40.50.300">
    <property type="entry name" value="P-loop containing nucleotide triphosphate hydrolases"/>
    <property type="match status" value="2"/>
</dbReference>
<dbReference type="InterPro" id="IPR033454">
    <property type="entry name" value="RecG_wedge"/>
</dbReference>
<dbReference type="PROSITE" id="PS51192">
    <property type="entry name" value="HELICASE_ATP_BIND_1"/>
    <property type="match status" value="1"/>
</dbReference>
<dbReference type="GO" id="GO:0005524">
    <property type="term" value="F:ATP binding"/>
    <property type="evidence" value="ECO:0007669"/>
    <property type="project" value="UniProtKB-KW"/>
</dbReference>